<dbReference type="eggNOG" id="ENOG502SBB7">
    <property type="taxonomic scope" value="Eukaryota"/>
</dbReference>
<protein>
    <recommendedName>
        <fullName evidence="5">Cyclin N-terminal domain-containing protein</fullName>
    </recommendedName>
</protein>
<keyword evidence="4" id="KW-1185">Reference proteome</keyword>
<dbReference type="KEGG" id="hir:HETIRDRAFT_408141"/>
<dbReference type="PANTHER" id="PTHR15615">
    <property type="match status" value="1"/>
</dbReference>
<dbReference type="GO" id="GO:0016538">
    <property type="term" value="F:cyclin-dependent protein serine/threonine kinase regulator activity"/>
    <property type="evidence" value="ECO:0007669"/>
    <property type="project" value="TreeGrafter"/>
</dbReference>
<evidence type="ECO:0000313" key="3">
    <source>
        <dbReference type="EMBL" id="ETW83842.1"/>
    </source>
</evidence>
<dbReference type="RefSeq" id="XP_009543582.1">
    <property type="nucleotide sequence ID" value="XM_009545287.1"/>
</dbReference>
<dbReference type="Gene3D" id="1.10.472.10">
    <property type="entry name" value="Cyclin-like"/>
    <property type="match status" value="1"/>
</dbReference>
<dbReference type="Pfam" id="PF08613">
    <property type="entry name" value="Cyclin"/>
    <property type="match status" value="1"/>
</dbReference>
<evidence type="ECO:0008006" key="5">
    <source>
        <dbReference type="Google" id="ProtNLM"/>
    </source>
</evidence>
<dbReference type="GO" id="GO:0005634">
    <property type="term" value="C:nucleus"/>
    <property type="evidence" value="ECO:0007669"/>
    <property type="project" value="TreeGrafter"/>
</dbReference>
<dbReference type="STRING" id="747525.W4KDB6"/>
<feature type="region of interest" description="Disordered" evidence="1">
    <location>
        <begin position="254"/>
        <end position="277"/>
    </location>
</feature>
<gene>
    <name evidence="3" type="ORF">HETIRDRAFT_408141</name>
</gene>
<dbReference type="InParanoid" id="W4KDB6"/>
<name>W4KDB6_HETIT</name>
<evidence type="ECO:0000256" key="2">
    <source>
        <dbReference type="SAM" id="SignalP"/>
    </source>
</evidence>
<dbReference type="EMBL" id="KI925456">
    <property type="protein sequence ID" value="ETW83842.1"/>
    <property type="molecule type" value="Genomic_DNA"/>
</dbReference>
<sequence length="438" mass="49246">MSTLLQPPAILLAVWYIMRLPISFSSTPFGAEFLKEIRFRAELLGVEEWHTADNRDAVEQYAPFRLVLLGCMLANKWLDDHTFSNKTWHTISNIPIQSLNRLESLALDLFSYDLSIAPLEWSQWLRRVLAGHMSLPTLSHPQPISRPSSNPQSIMRKAVEDLIAIEAVSAMPRACNSQSCVPSPPEPVFLGLEDRKREKMDHYGVPATSGIELLDIDLDEDGPLREEYMPKHRRTTSNADNARHEVGCRPITGRHSWESTVDTGRTLPPPAKWSPAADEPIFRNGRSRQEGQYVAVQPPMVPPPAPILAPRYTYNPMYGLGYHQSGVEYMPPLKIQLPPGHHQAYDYGHSAVPSHSRSVSYSNPQHVAMQSVTHSRSQSQSRLEYACSDLRVTAQNMTQLPTAELHWTGADQYVYGAPYGYSFGQVPSFQHPSSWISA</sequence>
<dbReference type="HOGENOM" id="CLU_774252_0_0_1"/>
<organism evidence="3 4">
    <name type="scientific">Heterobasidion irregulare (strain TC 32-1)</name>
    <dbReference type="NCBI Taxonomy" id="747525"/>
    <lineage>
        <taxon>Eukaryota</taxon>
        <taxon>Fungi</taxon>
        <taxon>Dikarya</taxon>
        <taxon>Basidiomycota</taxon>
        <taxon>Agaricomycotina</taxon>
        <taxon>Agaricomycetes</taxon>
        <taxon>Russulales</taxon>
        <taxon>Bondarzewiaceae</taxon>
        <taxon>Heterobasidion</taxon>
        <taxon>Heterobasidion annosum species complex</taxon>
    </lineage>
</organism>
<accession>W4KDB6</accession>
<feature type="chain" id="PRO_5004845380" description="Cyclin N-terminal domain-containing protein" evidence="2">
    <location>
        <begin position="26"/>
        <end position="438"/>
    </location>
</feature>
<feature type="signal peptide" evidence="2">
    <location>
        <begin position="1"/>
        <end position="25"/>
    </location>
</feature>
<dbReference type="GO" id="GO:0000307">
    <property type="term" value="C:cyclin-dependent protein kinase holoenzyme complex"/>
    <property type="evidence" value="ECO:0007669"/>
    <property type="project" value="TreeGrafter"/>
</dbReference>
<dbReference type="GeneID" id="20672664"/>
<evidence type="ECO:0000313" key="4">
    <source>
        <dbReference type="Proteomes" id="UP000030671"/>
    </source>
</evidence>
<dbReference type="GO" id="GO:0019901">
    <property type="term" value="F:protein kinase binding"/>
    <property type="evidence" value="ECO:0007669"/>
    <property type="project" value="InterPro"/>
</dbReference>
<dbReference type="InterPro" id="IPR013922">
    <property type="entry name" value="Cyclin_PHO80-like"/>
</dbReference>
<keyword evidence="2" id="KW-0732">Signal</keyword>
<dbReference type="Proteomes" id="UP000030671">
    <property type="component" value="Unassembled WGS sequence"/>
</dbReference>
<dbReference type="CDD" id="cd20557">
    <property type="entry name" value="CYCLIN_ScPCL1-like"/>
    <property type="match status" value="1"/>
</dbReference>
<proteinExistence type="predicted"/>
<dbReference type="AlphaFoldDB" id="W4KDB6"/>
<reference evidence="3 4" key="1">
    <citation type="journal article" date="2012" name="New Phytol.">
        <title>Insight into trade-off between wood decay and parasitism from the genome of a fungal forest pathogen.</title>
        <authorList>
            <person name="Olson A."/>
            <person name="Aerts A."/>
            <person name="Asiegbu F."/>
            <person name="Belbahri L."/>
            <person name="Bouzid O."/>
            <person name="Broberg A."/>
            <person name="Canback B."/>
            <person name="Coutinho P.M."/>
            <person name="Cullen D."/>
            <person name="Dalman K."/>
            <person name="Deflorio G."/>
            <person name="van Diepen L.T."/>
            <person name="Dunand C."/>
            <person name="Duplessis S."/>
            <person name="Durling M."/>
            <person name="Gonthier P."/>
            <person name="Grimwood J."/>
            <person name="Fossdal C.G."/>
            <person name="Hansson D."/>
            <person name="Henrissat B."/>
            <person name="Hietala A."/>
            <person name="Himmelstrand K."/>
            <person name="Hoffmeister D."/>
            <person name="Hogberg N."/>
            <person name="James T.Y."/>
            <person name="Karlsson M."/>
            <person name="Kohler A."/>
            <person name="Kues U."/>
            <person name="Lee Y.H."/>
            <person name="Lin Y.C."/>
            <person name="Lind M."/>
            <person name="Lindquist E."/>
            <person name="Lombard V."/>
            <person name="Lucas S."/>
            <person name="Lunden K."/>
            <person name="Morin E."/>
            <person name="Murat C."/>
            <person name="Park J."/>
            <person name="Raffaello T."/>
            <person name="Rouze P."/>
            <person name="Salamov A."/>
            <person name="Schmutz J."/>
            <person name="Solheim H."/>
            <person name="Stahlberg J."/>
            <person name="Velez H."/>
            <person name="de Vries R.P."/>
            <person name="Wiebenga A."/>
            <person name="Woodward S."/>
            <person name="Yakovlev I."/>
            <person name="Garbelotto M."/>
            <person name="Martin F."/>
            <person name="Grigoriev I.V."/>
            <person name="Stenlid J."/>
        </authorList>
    </citation>
    <scope>NUCLEOTIDE SEQUENCE [LARGE SCALE GENOMIC DNA]</scope>
    <source>
        <strain evidence="3 4">TC 32-1</strain>
    </source>
</reference>
<dbReference type="PANTHER" id="PTHR15615:SF108">
    <property type="entry name" value="PROTEIN CNPPD1"/>
    <property type="match status" value="1"/>
</dbReference>
<evidence type="ECO:0000256" key="1">
    <source>
        <dbReference type="SAM" id="MobiDB-lite"/>
    </source>
</evidence>
<dbReference type="OrthoDB" id="286814at2759"/>